<organism evidence="2 3">
    <name type="scientific">Rhinopithecimicrobium faecis</name>
    <dbReference type="NCBI Taxonomy" id="2820698"/>
    <lineage>
        <taxon>Bacteria</taxon>
        <taxon>Pseudomonadati</taxon>
        <taxon>Bacteroidota</taxon>
        <taxon>Sphingobacteriia</taxon>
        <taxon>Sphingobacteriales</taxon>
        <taxon>Sphingobacteriaceae</taxon>
        <taxon>Rhinopithecimicrobium</taxon>
    </lineage>
</organism>
<keyword evidence="2" id="KW-0378">Hydrolase</keyword>
<dbReference type="InterPro" id="IPR008503">
    <property type="entry name" value="Asp_endopeptidase"/>
</dbReference>
<reference evidence="2" key="1">
    <citation type="submission" date="2021-03" db="EMBL/GenBank/DDBJ databases">
        <authorList>
            <person name="Lu T."/>
            <person name="Wang Q."/>
            <person name="Han X."/>
        </authorList>
    </citation>
    <scope>NUCLEOTIDE SEQUENCE</scope>
    <source>
        <strain evidence="2">WQ 2009</strain>
    </source>
</reference>
<dbReference type="GO" id="GO:0006508">
    <property type="term" value="P:proteolysis"/>
    <property type="evidence" value="ECO:0007669"/>
    <property type="project" value="UniProtKB-KW"/>
</dbReference>
<dbReference type="Proteomes" id="UP000679691">
    <property type="component" value="Unassembled WGS sequence"/>
</dbReference>
<accession>A0A8T4HBF9</accession>
<proteinExistence type="predicted"/>
<dbReference type="Gene3D" id="2.40.70.10">
    <property type="entry name" value="Acid Proteases"/>
    <property type="match status" value="1"/>
</dbReference>
<keyword evidence="3" id="KW-1185">Reference proteome</keyword>
<dbReference type="AlphaFoldDB" id="A0A8T4HBF9"/>
<dbReference type="EMBL" id="JAGKSB010000016">
    <property type="protein sequence ID" value="MBP3944352.1"/>
    <property type="molecule type" value="Genomic_DNA"/>
</dbReference>
<dbReference type="SUPFAM" id="SSF50630">
    <property type="entry name" value="Acid proteases"/>
    <property type="match status" value="1"/>
</dbReference>
<protein>
    <submittedName>
        <fullName evidence="2">ATP-dependent zinc protease</fullName>
    </submittedName>
</protein>
<evidence type="ECO:0000313" key="3">
    <source>
        <dbReference type="Proteomes" id="UP000679691"/>
    </source>
</evidence>
<dbReference type="InterPro" id="IPR021109">
    <property type="entry name" value="Peptidase_aspartic_dom_sf"/>
</dbReference>
<feature type="domain" description="Retropepsin-like aspartic endopeptidase" evidence="1">
    <location>
        <begin position="7"/>
        <end position="141"/>
    </location>
</feature>
<comment type="caution">
    <text evidence="2">The sequence shown here is derived from an EMBL/GenBank/DDBJ whole genome shotgun (WGS) entry which is preliminary data.</text>
</comment>
<gene>
    <name evidence="2" type="ORF">J5U18_12460</name>
</gene>
<dbReference type="GO" id="GO:0008233">
    <property type="term" value="F:peptidase activity"/>
    <property type="evidence" value="ECO:0007669"/>
    <property type="project" value="UniProtKB-KW"/>
</dbReference>
<evidence type="ECO:0000259" key="1">
    <source>
        <dbReference type="Pfam" id="PF05618"/>
    </source>
</evidence>
<keyword evidence="2" id="KW-0645">Protease</keyword>
<dbReference type="Pfam" id="PF05618">
    <property type="entry name" value="Zn_protease"/>
    <property type="match status" value="1"/>
</dbReference>
<dbReference type="PANTHER" id="PTHR38037">
    <property type="entry name" value="ZN_PROTEASE DOMAIN-CONTAINING PROTEIN"/>
    <property type="match status" value="1"/>
</dbReference>
<evidence type="ECO:0000313" key="2">
    <source>
        <dbReference type="EMBL" id="MBP3944352.1"/>
    </source>
</evidence>
<dbReference type="PANTHER" id="PTHR38037:SF2">
    <property type="entry name" value="ATP-DEPENDENT ZINC PROTEASE DOMAIN-CONTAINING PROTEIN-RELATED"/>
    <property type="match status" value="1"/>
</dbReference>
<name>A0A8T4HBF9_9SPHI</name>
<dbReference type="RefSeq" id="WP_353547861.1">
    <property type="nucleotide sequence ID" value="NZ_JAGKSB010000016.1"/>
</dbReference>
<sequence length="144" mass="16609">MKDKLTIGWKEIIDLPELGLFNIAAKTDTGAGTSVLHCESLKVLIKDKQKHIQCQLIVNYETHDTIQVTLPVYKVKTIKSSFGQSEKRYIVLTKIRLFNQLFDIKLSFRNRTKMAYPMLLGRNFIQHKFLVDVAKSNLSKKAIR</sequence>